<feature type="disulfide bond" evidence="5">
    <location>
        <begin position="862"/>
        <end position="871"/>
    </location>
</feature>
<evidence type="ECO:0000256" key="3">
    <source>
        <dbReference type="ARBA" id="ARBA00023157"/>
    </source>
</evidence>
<feature type="disulfide bond" evidence="6">
    <location>
        <begin position="695"/>
        <end position="705"/>
    </location>
</feature>
<feature type="disulfide bond" evidence="6">
    <location>
        <begin position="796"/>
        <end position="806"/>
    </location>
</feature>
<feature type="disulfide bond" evidence="6">
    <location>
        <begin position="251"/>
        <end position="312"/>
    </location>
</feature>
<dbReference type="AlphaFoldDB" id="A0A8W8IGQ5"/>
<evidence type="ECO:0000256" key="2">
    <source>
        <dbReference type="ARBA" id="ARBA00022737"/>
    </source>
</evidence>
<organism evidence="11 12">
    <name type="scientific">Magallana gigas</name>
    <name type="common">Pacific oyster</name>
    <name type="synonym">Crassostrea gigas</name>
    <dbReference type="NCBI Taxonomy" id="29159"/>
    <lineage>
        <taxon>Eukaryota</taxon>
        <taxon>Metazoa</taxon>
        <taxon>Spiralia</taxon>
        <taxon>Lophotrochozoa</taxon>
        <taxon>Mollusca</taxon>
        <taxon>Bivalvia</taxon>
        <taxon>Autobranchia</taxon>
        <taxon>Pteriomorphia</taxon>
        <taxon>Ostreida</taxon>
        <taxon>Ostreoidea</taxon>
        <taxon>Ostreidae</taxon>
        <taxon>Magallana</taxon>
    </lineage>
</organism>
<dbReference type="SUPFAM" id="SSF56487">
    <property type="entry name" value="SRCR-like"/>
    <property type="match status" value="5"/>
</dbReference>
<sequence length="946" mass="105526">MEKELKRRKPNWSESELMALAEAVAPHFRVLKGKFSAFITSERKNQLWQDIANQVNAVAMVNRTTEEMKKKWADMQSLTKKKEAERRRSMKQTGGGPAPNFMFKNWENLVLQSLSDVAIEGISGGVDTAECESRPSPVVPAGIIIHEVPASENSELSESASTPCARMTSINNSTYKDMNFESESSQSQERPRKQTRVQRKENEVPVLFHRLGVRLVGSEYPDRGTIEILHNGRWGTVCDDNFEKVDADVICRMMGYYSASSFYTNAHFGPGNWAIWLDDLACQGYESDISQCGSRGWGKHNCNHREDAGVQCYSMLMSTASYGNTSVRLIGSEYPDRGTIEVLHNGRWGTICDEKFDKADGDVICRMMGFNISRKYFPSPYYGSGMGSILLDNVRCSGFENDIAECGSNGWGNNDCSHGEDAGVQCDVRLVESGYYDRGRVEVYLNGQWGTICDDRFNKADGDVICRMLGFNSSTNIFGSAHYGTGSGPILYQVNCNGYETDIAECGLSDWGTTVCGHHEDVGVDCGVGDEYETTTMSYYTCYSRVCYNGGTCIAYNNGYPGYYCNCPSGFTGLHCQNYATTYDVCYPNPCQNAATCSRDYYYSTNYYCSCPRGYSGRNCEYYTGVRLVGSEYPDRGTVEVLHNGRWGTICGDYFNKPSADVICRMLGYNFSRNYFSNAYYGFGAGQVWLDDVSCNGYENDIAECESQGWGRHDCTHGNDTGVHCDVRLVGSEYSDRGTIEVYYNGQWGTICDDDFDKADGDVICRMLGFNSSSNVFSNARFGRGSGPIWLDNVRCNGCETDIVVCRSQGWGIHNCHHGEDAGVYCGQNNPTSYDPCYPNPCRNGATCSQDYKNSRNYHCLCQKGYSGRNCDYYAGQNNPTSYDPCYPNPCRNGATCSQDYKNSRNYHCLCQKGYSGRNCDYYADKNPASDIANIQSCPFFKCALG</sequence>
<dbReference type="PROSITE" id="PS50026">
    <property type="entry name" value="EGF_3"/>
    <property type="match status" value="4"/>
</dbReference>
<feature type="domain" description="SRCR" evidence="10">
    <location>
        <begin position="428"/>
        <end position="527"/>
    </location>
</feature>
<keyword evidence="4" id="KW-0325">Glycoprotein</keyword>
<dbReference type="InterPro" id="IPR001005">
    <property type="entry name" value="SANT/Myb"/>
</dbReference>
<keyword evidence="5" id="KW-0245">EGF-like domain</keyword>
<feature type="disulfide bond" evidence="6">
    <location>
        <begin position="664"/>
        <end position="725"/>
    </location>
</feature>
<feature type="disulfide bond" evidence="6">
    <location>
        <begin position="365"/>
        <end position="426"/>
    </location>
</feature>
<dbReference type="InterPro" id="IPR000742">
    <property type="entry name" value="EGF"/>
</dbReference>
<evidence type="ECO:0000256" key="5">
    <source>
        <dbReference type="PROSITE-ProRule" id="PRU00076"/>
    </source>
</evidence>
<evidence type="ECO:0000259" key="10">
    <source>
        <dbReference type="PROSITE" id="PS50287"/>
    </source>
</evidence>
<feature type="disulfide bond" evidence="6">
    <location>
        <begin position="396"/>
        <end position="406"/>
    </location>
</feature>
<dbReference type="PANTHER" id="PTHR19331:SF465">
    <property type="entry name" value="EGG PEPTIDE SPERACT RECEPTOR"/>
    <property type="match status" value="1"/>
</dbReference>
<keyword evidence="2" id="KW-0677">Repeat</keyword>
<feature type="domain" description="EGF-like" evidence="8">
    <location>
        <begin position="538"/>
        <end position="577"/>
    </location>
</feature>
<feature type="domain" description="SRCR" evidence="10">
    <location>
        <begin position="727"/>
        <end position="827"/>
    </location>
</feature>
<dbReference type="EnsemblMetazoa" id="G14203.1">
    <property type="protein sequence ID" value="G14203.1:cds"/>
    <property type="gene ID" value="G14203"/>
</dbReference>
<accession>A0A8W8IGQ5</accession>
<dbReference type="PROSITE" id="PS50287">
    <property type="entry name" value="SRCR_2"/>
    <property type="match status" value="5"/>
</dbReference>
<dbReference type="SMART" id="SM00202">
    <property type="entry name" value="SR"/>
    <property type="match status" value="5"/>
</dbReference>
<dbReference type="PROSITE" id="PS00022">
    <property type="entry name" value="EGF_1"/>
    <property type="match status" value="4"/>
</dbReference>
<dbReference type="SUPFAM" id="SSF57196">
    <property type="entry name" value="EGF/Laminin"/>
    <property type="match status" value="4"/>
</dbReference>
<name>A0A8W8IGQ5_MAGGI</name>
<dbReference type="Gene3D" id="2.10.25.10">
    <property type="entry name" value="Laminin"/>
    <property type="match status" value="4"/>
</dbReference>
<feature type="disulfide bond" evidence="5">
    <location>
        <begin position="611"/>
        <end position="620"/>
    </location>
</feature>
<keyword evidence="3 6" id="KW-1015">Disulfide bond</keyword>
<dbReference type="Pfam" id="PF00008">
    <property type="entry name" value="EGF"/>
    <property type="match status" value="3"/>
</dbReference>
<dbReference type="Gene3D" id="1.10.10.60">
    <property type="entry name" value="Homeodomain-like"/>
    <property type="match status" value="1"/>
</dbReference>
<evidence type="ECO:0000256" key="7">
    <source>
        <dbReference type="SAM" id="MobiDB-lite"/>
    </source>
</evidence>
<evidence type="ECO:0000259" key="9">
    <source>
        <dbReference type="PROSITE" id="PS50090"/>
    </source>
</evidence>
<dbReference type="Pfam" id="PF00530">
    <property type="entry name" value="SRCR"/>
    <property type="match status" value="5"/>
</dbReference>
<dbReference type="InterPro" id="IPR028002">
    <property type="entry name" value="Myb_DNA-bind_5"/>
</dbReference>
<dbReference type="PROSITE" id="PS50090">
    <property type="entry name" value="MYB_LIKE"/>
    <property type="match status" value="1"/>
</dbReference>
<dbReference type="Pfam" id="PF13873">
    <property type="entry name" value="Myb_DNA-bind_5"/>
    <property type="match status" value="1"/>
</dbReference>
<dbReference type="PROSITE" id="PS01186">
    <property type="entry name" value="EGF_2"/>
    <property type="match status" value="4"/>
</dbReference>
<dbReference type="PRINTS" id="PR00258">
    <property type="entry name" value="SPERACTRCPTR"/>
</dbReference>
<evidence type="ECO:0008006" key="13">
    <source>
        <dbReference type="Google" id="ProtNLM"/>
    </source>
</evidence>
<dbReference type="InterPro" id="IPR001881">
    <property type="entry name" value="EGF-like_Ca-bd_dom"/>
</dbReference>
<comment type="caution">
    <text evidence="6">Lacks conserved residue(s) required for the propagation of feature annotation.</text>
</comment>
<feature type="disulfide bond" evidence="6">
    <location>
        <begin position="752"/>
        <end position="816"/>
    </location>
</feature>
<feature type="disulfide bond" evidence="5">
    <location>
        <begin position="567"/>
        <end position="576"/>
    </location>
</feature>
<reference evidence="11" key="1">
    <citation type="submission" date="2022-08" db="UniProtKB">
        <authorList>
            <consortium name="EnsemblMetazoa"/>
        </authorList>
    </citation>
    <scope>IDENTIFICATION</scope>
    <source>
        <strain evidence="11">05x7-T-G4-1.051#20</strain>
    </source>
</reference>
<proteinExistence type="predicted"/>
<keyword evidence="12" id="KW-1185">Reference proteome</keyword>
<dbReference type="FunFam" id="3.10.250.10:FF:000011">
    <property type="entry name" value="Scavenger receptor class A member 5"/>
    <property type="match status" value="4"/>
</dbReference>
<dbReference type="InterPro" id="IPR036772">
    <property type="entry name" value="SRCR-like_dom_sf"/>
</dbReference>
<evidence type="ECO:0000256" key="4">
    <source>
        <dbReference type="ARBA" id="ARBA00023180"/>
    </source>
</evidence>
<dbReference type="FunFam" id="3.10.250.10:FF:000001">
    <property type="entry name" value="Lysyl oxidase 4 isoform X1"/>
    <property type="match status" value="1"/>
</dbReference>
<feature type="domain" description="SRCR" evidence="10">
    <location>
        <begin position="626"/>
        <end position="726"/>
    </location>
</feature>
<feature type="domain" description="EGF-like" evidence="8">
    <location>
        <begin position="833"/>
        <end position="872"/>
    </location>
</feature>
<feature type="domain" description="Myb-like" evidence="9">
    <location>
        <begin position="4"/>
        <end position="76"/>
    </location>
</feature>
<evidence type="ECO:0000256" key="1">
    <source>
        <dbReference type="ARBA" id="ARBA00022729"/>
    </source>
</evidence>
<dbReference type="PANTHER" id="PTHR19331">
    <property type="entry name" value="SCAVENGER RECEPTOR DOMAIN-CONTAINING"/>
    <property type="match status" value="1"/>
</dbReference>
<feature type="region of interest" description="Disordered" evidence="7">
    <location>
        <begin position="175"/>
        <end position="200"/>
    </location>
</feature>
<protein>
    <recommendedName>
        <fullName evidence="13">Nuclear apoptosis-inducing factor 1</fullName>
    </recommendedName>
</protein>
<dbReference type="GO" id="GO:0016020">
    <property type="term" value="C:membrane"/>
    <property type="evidence" value="ECO:0007669"/>
    <property type="project" value="InterPro"/>
</dbReference>
<feature type="disulfide bond" evidence="6">
    <location>
        <begin position="352"/>
        <end position="416"/>
    </location>
</feature>
<feature type="disulfide bond" evidence="6">
    <location>
        <begin position="282"/>
        <end position="292"/>
    </location>
</feature>
<keyword evidence="1" id="KW-0732">Signal</keyword>
<feature type="domain" description="EGF-like" evidence="8">
    <location>
        <begin position="882"/>
        <end position="921"/>
    </location>
</feature>
<dbReference type="SMART" id="SM00179">
    <property type="entry name" value="EGF_CA"/>
    <property type="match status" value="3"/>
</dbReference>
<dbReference type="CDD" id="cd00054">
    <property type="entry name" value="EGF_CA"/>
    <property type="match status" value="4"/>
</dbReference>
<feature type="domain" description="SRCR" evidence="10">
    <location>
        <begin position="213"/>
        <end position="313"/>
    </location>
</feature>
<dbReference type="Gene3D" id="3.10.250.10">
    <property type="entry name" value="SRCR-like domain"/>
    <property type="match status" value="5"/>
</dbReference>
<evidence type="ECO:0000313" key="11">
    <source>
        <dbReference type="EnsemblMetazoa" id="G14203.1:cds"/>
    </source>
</evidence>
<feature type="disulfide bond" evidence="6">
    <location>
        <begin position="651"/>
        <end position="715"/>
    </location>
</feature>
<feature type="region of interest" description="Disordered" evidence="7">
    <location>
        <begin position="71"/>
        <end position="99"/>
    </location>
</feature>
<evidence type="ECO:0000259" key="8">
    <source>
        <dbReference type="PROSITE" id="PS50026"/>
    </source>
</evidence>
<evidence type="ECO:0000256" key="6">
    <source>
        <dbReference type="PROSITE-ProRule" id="PRU00196"/>
    </source>
</evidence>
<feature type="disulfide bond" evidence="6">
    <location>
        <begin position="496"/>
        <end position="506"/>
    </location>
</feature>
<feature type="domain" description="SRCR" evidence="10">
    <location>
        <begin position="327"/>
        <end position="427"/>
    </location>
</feature>
<feature type="disulfide bond" evidence="6">
    <location>
        <begin position="765"/>
        <end position="826"/>
    </location>
</feature>
<dbReference type="SMART" id="SM00181">
    <property type="entry name" value="EGF"/>
    <property type="match status" value="4"/>
</dbReference>
<dbReference type="InterPro" id="IPR001190">
    <property type="entry name" value="SRCR"/>
</dbReference>
<feature type="domain" description="EGF-like" evidence="8">
    <location>
        <begin position="582"/>
        <end position="621"/>
    </location>
</feature>
<feature type="disulfide bond" evidence="5">
    <location>
        <begin position="911"/>
        <end position="920"/>
    </location>
</feature>
<evidence type="ECO:0000313" key="12">
    <source>
        <dbReference type="Proteomes" id="UP000005408"/>
    </source>
</evidence>
<feature type="disulfide bond" evidence="6">
    <location>
        <begin position="238"/>
        <end position="302"/>
    </location>
</feature>
<dbReference type="GO" id="GO:0005509">
    <property type="term" value="F:calcium ion binding"/>
    <property type="evidence" value="ECO:0007669"/>
    <property type="project" value="InterPro"/>
</dbReference>
<dbReference type="Proteomes" id="UP000005408">
    <property type="component" value="Unassembled WGS sequence"/>
</dbReference>